<feature type="transmembrane region" description="Helical" evidence="1">
    <location>
        <begin position="235"/>
        <end position="257"/>
    </location>
</feature>
<reference evidence="2 3" key="1">
    <citation type="submission" date="2021-06" db="EMBL/GenBank/DDBJ databases">
        <title>Faecalicatena sp. nov. isolated from porcine feces.</title>
        <authorList>
            <person name="Oh B.S."/>
            <person name="Lee J.H."/>
        </authorList>
    </citation>
    <scope>NUCLEOTIDE SEQUENCE [LARGE SCALE GENOMIC DNA]</scope>
    <source>
        <strain evidence="2 3">AGMB00832</strain>
    </source>
</reference>
<feature type="transmembrane region" description="Helical" evidence="1">
    <location>
        <begin position="193"/>
        <end position="215"/>
    </location>
</feature>
<dbReference type="Proteomes" id="UP000723714">
    <property type="component" value="Unassembled WGS sequence"/>
</dbReference>
<keyword evidence="1" id="KW-0812">Transmembrane</keyword>
<comment type="caution">
    <text evidence="2">The sequence shown here is derived from an EMBL/GenBank/DDBJ whole genome shotgun (WGS) entry which is preliminary data.</text>
</comment>
<protein>
    <recommendedName>
        <fullName evidence="4">O-antigen ligase-like membrane protein</fullName>
    </recommendedName>
</protein>
<feature type="transmembrane region" description="Helical" evidence="1">
    <location>
        <begin position="64"/>
        <end position="81"/>
    </location>
</feature>
<evidence type="ECO:0000256" key="1">
    <source>
        <dbReference type="SAM" id="Phobius"/>
    </source>
</evidence>
<feature type="transmembrane region" description="Helical" evidence="1">
    <location>
        <begin position="87"/>
        <end position="104"/>
    </location>
</feature>
<gene>
    <name evidence="2" type="ORF">HGO97_023165</name>
</gene>
<keyword evidence="1" id="KW-1133">Transmembrane helix</keyword>
<keyword evidence="1" id="KW-0472">Membrane</keyword>
<evidence type="ECO:0000313" key="2">
    <source>
        <dbReference type="EMBL" id="MBU3878701.1"/>
    </source>
</evidence>
<proteinExistence type="predicted"/>
<dbReference type="RefSeq" id="WP_216245585.1">
    <property type="nucleotide sequence ID" value="NZ_JABACJ020000043.1"/>
</dbReference>
<sequence length="282" mass="32070">MTTIINVGYSIILVQALLKNYFNFVFFNVEKWGLANGRIRMPDLSSFAILLLIFNWYKFLCHTARKKNVFAIALIVAVTIYVDRGRVQILTMLLTLFLMLLFYNQKKVNKVFLWSITIISSAIALSSGLITTYLSQFTEANNGISTTNRLKELEFYLGKFTEHKFFGIGLVPEHNIYDLMGISSAGNMNPYDIGIFGSLGVLGLGVIIIYGIVLVRWGIICKKTMSNSKYDKEGILLLGIFAHALLSSFTMIVLNYVRIPVFPFYIAIFEYFNYLQKYNVGP</sequence>
<accession>A0ABS6DB06</accession>
<feature type="transmembrane region" description="Helical" evidence="1">
    <location>
        <begin position="7"/>
        <end position="27"/>
    </location>
</feature>
<dbReference type="EMBL" id="JABACJ020000043">
    <property type="protein sequence ID" value="MBU3878701.1"/>
    <property type="molecule type" value="Genomic_DNA"/>
</dbReference>
<name>A0ABS6DB06_9FIRM</name>
<keyword evidence="3" id="KW-1185">Reference proteome</keyword>
<feature type="transmembrane region" description="Helical" evidence="1">
    <location>
        <begin position="39"/>
        <end position="57"/>
    </location>
</feature>
<evidence type="ECO:0008006" key="4">
    <source>
        <dbReference type="Google" id="ProtNLM"/>
    </source>
</evidence>
<feature type="transmembrane region" description="Helical" evidence="1">
    <location>
        <begin position="111"/>
        <end position="134"/>
    </location>
</feature>
<evidence type="ECO:0000313" key="3">
    <source>
        <dbReference type="Proteomes" id="UP000723714"/>
    </source>
</evidence>
<organism evidence="2 3">
    <name type="scientific">Faecalicatena faecalis</name>
    <dbReference type="NCBI Taxonomy" id="2726362"/>
    <lineage>
        <taxon>Bacteria</taxon>
        <taxon>Bacillati</taxon>
        <taxon>Bacillota</taxon>
        <taxon>Clostridia</taxon>
        <taxon>Lachnospirales</taxon>
        <taxon>Lachnospiraceae</taxon>
        <taxon>Faecalicatena</taxon>
    </lineage>
</organism>